<dbReference type="EMBL" id="NEDP02001165">
    <property type="protein sequence ID" value="OWF54087.1"/>
    <property type="molecule type" value="Genomic_DNA"/>
</dbReference>
<dbReference type="OrthoDB" id="538223at2759"/>
<keyword evidence="2" id="KW-0677">Repeat</keyword>
<evidence type="ECO:0000313" key="6">
    <source>
        <dbReference type="Proteomes" id="UP000242188"/>
    </source>
</evidence>
<comment type="caution">
    <text evidence="5">The sequence shown here is derived from an EMBL/GenBank/DDBJ whole genome shotgun (WGS) entry which is preliminary data.</text>
</comment>
<dbReference type="CDD" id="cd22131">
    <property type="entry name" value="F-box_FBXW2"/>
    <property type="match status" value="1"/>
</dbReference>
<dbReference type="PANTHER" id="PTHR44436">
    <property type="entry name" value="F-BOX/WD REPEAT-CONTAINING PROTEIN 2"/>
    <property type="match status" value="1"/>
</dbReference>
<keyword evidence="6" id="KW-1185">Reference proteome</keyword>
<dbReference type="InterPro" id="IPR042627">
    <property type="entry name" value="FBXW2"/>
</dbReference>
<proteinExistence type="predicted"/>
<dbReference type="Gene3D" id="1.20.1280.50">
    <property type="match status" value="1"/>
</dbReference>
<evidence type="ECO:0000313" key="5">
    <source>
        <dbReference type="EMBL" id="OWF54087.1"/>
    </source>
</evidence>
<dbReference type="InterPro" id="IPR036047">
    <property type="entry name" value="F-box-like_dom_sf"/>
</dbReference>
<dbReference type="PANTHER" id="PTHR44436:SF1">
    <property type="entry name" value="F-BOX_WD REPEAT-CONTAINING PROTEIN 2"/>
    <property type="match status" value="1"/>
</dbReference>
<name>A0A210QZD4_MIZYE</name>
<dbReference type="PROSITE" id="PS50082">
    <property type="entry name" value="WD_REPEATS_2"/>
    <property type="match status" value="1"/>
</dbReference>
<dbReference type="InterPro" id="IPR057327">
    <property type="entry name" value="Vts1_dom"/>
</dbReference>
<organism evidence="5 6">
    <name type="scientific">Mizuhopecten yessoensis</name>
    <name type="common">Japanese scallop</name>
    <name type="synonym">Patinopecten yessoensis</name>
    <dbReference type="NCBI Taxonomy" id="6573"/>
    <lineage>
        <taxon>Eukaryota</taxon>
        <taxon>Metazoa</taxon>
        <taxon>Spiralia</taxon>
        <taxon>Lophotrochozoa</taxon>
        <taxon>Mollusca</taxon>
        <taxon>Bivalvia</taxon>
        <taxon>Autobranchia</taxon>
        <taxon>Pteriomorphia</taxon>
        <taxon>Pectinida</taxon>
        <taxon>Pectinoidea</taxon>
        <taxon>Pectinidae</taxon>
        <taxon>Mizuhopecten</taxon>
    </lineage>
</organism>
<evidence type="ECO:0000256" key="3">
    <source>
        <dbReference type="PROSITE-ProRule" id="PRU00221"/>
    </source>
</evidence>
<dbReference type="Pfam" id="PF25479">
    <property type="entry name" value="Vts1"/>
    <property type="match status" value="1"/>
</dbReference>
<evidence type="ECO:0000259" key="4">
    <source>
        <dbReference type="PROSITE" id="PS50181"/>
    </source>
</evidence>
<keyword evidence="1 3" id="KW-0853">WD repeat</keyword>
<feature type="domain" description="F-box" evidence="4">
    <location>
        <begin position="55"/>
        <end position="102"/>
    </location>
</feature>
<dbReference type="SUPFAM" id="SSF81383">
    <property type="entry name" value="F-box domain"/>
    <property type="match status" value="1"/>
</dbReference>
<dbReference type="SMART" id="SM00256">
    <property type="entry name" value="FBOX"/>
    <property type="match status" value="1"/>
</dbReference>
<dbReference type="InterPro" id="IPR015943">
    <property type="entry name" value="WD40/YVTN_repeat-like_dom_sf"/>
</dbReference>
<dbReference type="PROSITE" id="PS00678">
    <property type="entry name" value="WD_REPEATS_1"/>
    <property type="match status" value="1"/>
</dbReference>
<feature type="repeat" description="WD" evidence="3">
    <location>
        <begin position="225"/>
        <end position="266"/>
    </location>
</feature>
<protein>
    <submittedName>
        <fullName evidence="5">F-box/WD repeat-containing protein 2</fullName>
    </submittedName>
</protein>
<dbReference type="Pfam" id="PF12937">
    <property type="entry name" value="F-box-like"/>
    <property type="match status" value="1"/>
</dbReference>
<accession>A0A210QZD4</accession>
<dbReference type="SMART" id="SM00320">
    <property type="entry name" value="WD40"/>
    <property type="match status" value="1"/>
</dbReference>
<evidence type="ECO:0000256" key="1">
    <source>
        <dbReference type="ARBA" id="ARBA00022574"/>
    </source>
</evidence>
<dbReference type="InterPro" id="IPR019775">
    <property type="entry name" value="WD40_repeat_CS"/>
</dbReference>
<gene>
    <name evidence="5" type="ORF">KP79_PYT15229</name>
</gene>
<dbReference type="Proteomes" id="UP000242188">
    <property type="component" value="Unassembled WGS sequence"/>
</dbReference>
<dbReference type="InterPro" id="IPR001680">
    <property type="entry name" value="WD40_rpt"/>
</dbReference>
<dbReference type="InterPro" id="IPR001810">
    <property type="entry name" value="F-box_dom"/>
</dbReference>
<dbReference type="SUPFAM" id="SSF50978">
    <property type="entry name" value="WD40 repeat-like"/>
    <property type="match status" value="1"/>
</dbReference>
<sequence>MESHDFSKWLNSTKEHFKTLNEAEKTQTLAELLQLCGPEQLLFLTQTYLPLNCRIDFLTCLPNEISERILCYLDVNSVHSCCLVSKSWNTCVSLCKKLWTDLVWHIGGARQVVLNKPARVYRNQFIRRRAFLATSQQGLYESKEYCQENFDGFCVWSYRQDRFAVSGKGSQRVFLGTIDSPDDGVSVRLECAVRAMAMDQQYLYIASDTIACAYDLQKFHLYQRFQGHVRCLLSIDGDSVSGLVVTGSADCTVKLWNLHTADIIFSSQLHHVGWVCHVKILMDLNSSTQAFMAYDSNAYLSVWTVNKLEHSEVWTVQHVDDLLTDMKRIPLPAIDKCGFFVFQKPIDVYQTNFCIVAYYNLVLKHLENHKYKLKFIKHIDINHRFQDMLAIGDRFTMYTQVTLEKLSVCVYDLHGQRPLLKVPLPEPLPVGSWAVYLEKHDWLSGFTSTNLPNSLFCVLEPQNIHRHQTKSLHQVKRHHVP</sequence>
<dbReference type="AlphaFoldDB" id="A0A210QZD4"/>
<dbReference type="PROSITE" id="PS50181">
    <property type="entry name" value="FBOX"/>
    <property type="match status" value="1"/>
</dbReference>
<dbReference type="STRING" id="6573.A0A210QZD4"/>
<dbReference type="PROSITE" id="PS50294">
    <property type="entry name" value="WD_REPEATS_REGION"/>
    <property type="match status" value="1"/>
</dbReference>
<reference evidence="5 6" key="1">
    <citation type="journal article" date="2017" name="Nat. Ecol. Evol.">
        <title>Scallop genome provides insights into evolution of bilaterian karyotype and development.</title>
        <authorList>
            <person name="Wang S."/>
            <person name="Zhang J."/>
            <person name="Jiao W."/>
            <person name="Li J."/>
            <person name="Xun X."/>
            <person name="Sun Y."/>
            <person name="Guo X."/>
            <person name="Huan P."/>
            <person name="Dong B."/>
            <person name="Zhang L."/>
            <person name="Hu X."/>
            <person name="Sun X."/>
            <person name="Wang J."/>
            <person name="Zhao C."/>
            <person name="Wang Y."/>
            <person name="Wang D."/>
            <person name="Huang X."/>
            <person name="Wang R."/>
            <person name="Lv J."/>
            <person name="Li Y."/>
            <person name="Zhang Z."/>
            <person name="Liu B."/>
            <person name="Lu W."/>
            <person name="Hui Y."/>
            <person name="Liang J."/>
            <person name="Zhou Z."/>
            <person name="Hou R."/>
            <person name="Li X."/>
            <person name="Liu Y."/>
            <person name="Li H."/>
            <person name="Ning X."/>
            <person name="Lin Y."/>
            <person name="Zhao L."/>
            <person name="Xing Q."/>
            <person name="Dou J."/>
            <person name="Li Y."/>
            <person name="Mao J."/>
            <person name="Guo H."/>
            <person name="Dou H."/>
            <person name="Li T."/>
            <person name="Mu C."/>
            <person name="Jiang W."/>
            <person name="Fu Q."/>
            <person name="Fu X."/>
            <person name="Miao Y."/>
            <person name="Liu J."/>
            <person name="Yu Q."/>
            <person name="Li R."/>
            <person name="Liao H."/>
            <person name="Li X."/>
            <person name="Kong Y."/>
            <person name="Jiang Z."/>
            <person name="Chourrout D."/>
            <person name="Li R."/>
            <person name="Bao Z."/>
        </authorList>
    </citation>
    <scope>NUCLEOTIDE SEQUENCE [LARGE SCALE GENOMIC DNA]</scope>
    <source>
        <strain evidence="5 6">PY_sf001</strain>
    </source>
</reference>
<evidence type="ECO:0000256" key="2">
    <source>
        <dbReference type="ARBA" id="ARBA00022737"/>
    </source>
</evidence>
<dbReference type="Gene3D" id="2.130.10.10">
    <property type="entry name" value="YVTN repeat-like/Quinoprotein amine dehydrogenase"/>
    <property type="match status" value="1"/>
</dbReference>
<dbReference type="InterPro" id="IPR036322">
    <property type="entry name" value="WD40_repeat_dom_sf"/>
</dbReference>